<dbReference type="PANTHER" id="PTHR24060">
    <property type="entry name" value="METABOTROPIC GLUTAMATE RECEPTOR"/>
    <property type="match status" value="1"/>
</dbReference>
<accession>A0A3P7DN56</accession>
<dbReference type="InterPro" id="IPR050726">
    <property type="entry name" value="mGluR"/>
</dbReference>
<dbReference type="EMBL" id="UYWW01002073">
    <property type="protein sequence ID" value="VDM11351.1"/>
    <property type="molecule type" value="Genomic_DNA"/>
</dbReference>
<keyword evidence="4 6" id="KW-0472">Membrane</keyword>
<evidence type="ECO:0000259" key="7">
    <source>
        <dbReference type="PROSITE" id="PS50259"/>
    </source>
</evidence>
<keyword evidence="5" id="KW-0325">Glycoprotein</keyword>
<sequence length="189" mass="21340">MDSAQQGGLSAKMKFRCHFTHVLTNIQMTSLCMCISMSGTVALCCFFAPKVYIAVCQPYKNVRMRQSAVGHLVNQQMKFMRTSAEKNSITSSQISQQYGTIAPVILMKSSAKCNANSDDSDIIRRSSNSNDHQNSSLIKTTAFFHHSSNNMLHSNDKLAKETIMYQNNTELFFEQLFVNCDREKKVEIN</sequence>
<comment type="subcellular location">
    <subcellularLocation>
        <location evidence="1">Membrane</location>
        <topology evidence="1">Multi-pass membrane protein</topology>
    </subcellularLocation>
</comment>
<evidence type="ECO:0000313" key="9">
    <source>
        <dbReference type="Proteomes" id="UP000270924"/>
    </source>
</evidence>
<evidence type="ECO:0000313" key="8">
    <source>
        <dbReference type="EMBL" id="VDM11351.1"/>
    </source>
</evidence>
<gene>
    <name evidence="8" type="ORF">WBA_LOCUS4737</name>
</gene>
<organism evidence="8 9">
    <name type="scientific">Wuchereria bancrofti</name>
    <dbReference type="NCBI Taxonomy" id="6293"/>
    <lineage>
        <taxon>Eukaryota</taxon>
        <taxon>Metazoa</taxon>
        <taxon>Ecdysozoa</taxon>
        <taxon>Nematoda</taxon>
        <taxon>Chromadorea</taxon>
        <taxon>Rhabditida</taxon>
        <taxon>Spirurina</taxon>
        <taxon>Spiruromorpha</taxon>
        <taxon>Filarioidea</taxon>
        <taxon>Onchocercidae</taxon>
        <taxon>Wuchereria</taxon>
    </lineage>
</organism>
<proteinExistence type="predicted"/>
<keyword evidence="9" id="KW-1185">Reference proteome</keyword>
<dbReference type="OrthoDB" id="5853629at2759"/>
<keyword evidence="3 6" id="KW-1133">Transmembrane helix</keyword>
<dbReference type="InterPro" id="IPR017978">
    <property type="entry name" value="GPCR_3_C"/>
</dbReference>
<dbReference type="AlphaFoldDB" id="A0A3P7DN56"/>
<evidence type="ECO:0000256" key="5">
    <source>
        <dbReference type="ARBA" id="ARBA00023180"/>
    </source>
</evidence>
<evidence type="ECO:0000256" key="1">
    <source>
        <dbReference type="ARBA" id="ARBA00004141"/>
    </source>
</evidence>
<dbReference type="InParanoid" id="A0A3P7DN56"/>
<protein>
    <recommendedName>
        <fullName evidence="7">G-protein coupled receptors family 3 profile domain-containing protein</fullName>
    </recommendedName>
</protein>
<evidence type="ECO:0000256" key="4">
    <source>
        <dbReference type="ARBA" id="ARBA00023136"/>
    </source>
</evidence>
<evidence type="ECO:0000256" key="2">
    <source>
        <dbReference type="ARBA" id="ARBA00022692"/>
    </source>
</evidence>
<evidence type="ECO:0000256" key="3">
    <source>
        <dbReference type="ARBA" id="ARBA00022989"/>
    </source>
</evidence>
<reference evidence="8 9" key="1">
    <citation type="submission" date="2018-11" db="EMBL/GenBank/DDBJ databases">
        <authorList>
            <consortium name="Pathogen Informatics"/>
        </authorList>
    </citation>
    <scope>NUCLEOTIDE SEQUENCE [LARGE SCALE GENOMIC DNA]</scope>
</reference>
<dbReference type="PROSITE" id="PS50259">
    <property type="entry name" value="G_PROTEIN_RECEP_F3_4"/>
    <property type="match status" value="1"/>
</dbReference>
<dbReference type="GO" id="GO:0004930">
    <property type="term" value="F:G protein-coupled receptor activity"/>
    <property type="evidence" value="ECO:0007669"/>
    <property type="project" value="InterPro"/>
</dbReference>
<name>A0A3P7DN56_WUCBA</name>
<feature type="transmembrane region" description="Helical" evidence="6">
    <location>
        <begin position="28"/>
        <end position="55"/>
    </location>
</feature>
<dbReference type="Proteomes" id="UP000270924">
    <property type="component" value="Unassembled WGS sequence"/>
</dbReference>
<feature type="domain" description="G-protein coupled receptors family 3 profile" evidence="7">
    <location>
        <begin position="26"/>
        <end position="70"/>
    </location>
</feature>
<dbReference type="OMA" id="ETIMYQN"/>
<evidence type="ECO:0000256" key="6">
    <source>
        <dbReference type="SAM" id="Phobius"/>
    </source>
</evidence>
<dbReference type="GO" id="GO:0016020">
    <property type="term" value="C:membrane"/>
    <property type="evidence" value="ECO:0007669"/>
    <property type="project" value="UniProtKB-SubCell"/>
</dbReference>
<keyword evidence="2 6" id="KW-0812">Transmembrane</keyword>